<gene>
    <name evidence="6" type="primary">IRGC</name>
</gene>
<comment type="similarity">
    <text evidence="1">Belongs to the TRAFAC class dynamin-like GTPase superfamily. IRG family.</text>
</comment>
<reference evidence="6" key="1">
    <citation type="submission" date="2025-08" db="UniProtKB">
        <authorList>
            <consortium name="Ensembl"/>
        </authorList>
    </citation>
    <scope>IDENTIFICATION</scope>
</reference>
<evidence type="ECO:0000256" key="4">
    <source>
        <dbReference type="ARBA" id="ARBA00023134"/>
    </source>
</evidence>
<dbReference type="STRING" id="61819.ENSACIP00000010444"/>
<reference evidence="6" key="2">
    <citation type="submission" date="2025-09" db="UniProtKB">
        <authorList>
            <consortium name="Ensembl"/>
        </authorList>
    </citation>
    <scope>IDENTIFICATION</scope>
</reference>
<dbReference type="PANTHER" id="PTHR32341">
    <property type="entry name" value="INTERFERON-INDUCIBLE GTPASE"/>
    <property type="match status" value="1"/>
</dbReference>
<dbReference type="GO" id="GO:0016020">
    <property type="term" value="C:membrane"/>
    <property type="evidence" value="ECO:0007669"/>
    <property type="project" value="InterPro"/>
</dbReference>
<keyword evidence="7" id="KW-1185">Reference proteome</keyword>
<dbReference type="PANTHER" id="PTHR32341:SF10">
    <property type="entry name" value="INTERFERON-INDUCIBLE GTPASE 5"/>
    <property type="match status" value="1"/>
</dbReference>
<dbReference type="AlphaFoldDB" id="A0A3Q0RE06"/>
<dbReference type="FunFam" id="3.40.50.300:FF:000541">
    <property type="entry name" value="Immunity related GTPase M"/>
    <property type="match status" value="1"/>
</dbReference>
<sequence length="471" mass="53235">MNKLPSFSQIKMENPLDFYPEELPGVKEALEKNDQAGAAEKIQEYLEKKDKIPLNIGITGESGAGKSTFINAFRGVDNRDEQAAPTGIVETTMEITQYPHPNYPNVLFWDLPGIGTTNFPADEYLKLVEFEKFDFFVIISDTRFRENDVKLAQEIQKMEKKFYFVRSKIDNDVNAEKRSQRDFSLEGSLGKIKENCIEGLETGGIKSPKVFLVSSFDLHLYDFPCLQKTLEKELPAHKRDALLFSMPNINMEIINKKKEAFQAQIKWYSVGSAAVAGVPIPWLSVGVDLTLMVKAVTDYEVGFGLNESSLERLSSTAGVPYDELCAVLQSPLAAEKITTDLILKVLSHFTGTTALMAAEEGSRFIPIFGLPVAMSLSFATTYRALSLFLNMLADDAQRVFKKALVCLFPFKWSHICEGIEYISKQQTNTYTLLCAHKIKQNLRDLKSLNFQRVFKFNFPLRLYSFSQLPKH</sequence>
<dbReference type="Ensembl" id="ENSACIT00000010743.1">
    <property type="protein sequence ID" value="ENSACIP00000010444.1"/>
    <property type="gene ID" value="ENSACIG00000008165.1"/>
</dbReference>
<keyword evidence="2" id="KW-0547">Nucleotide-binding</keyword>
<evidence type="ECO:0000313" key="7">
    <source>
        <dbReference type="Proteomes" id="UP000261340"/>
    </source>
</evidence>
<dbReference type="InterPro" id="IPR007743">
    <property type="entry name" value="Immunity-related_GTPase-like"/>
</dbReference>
<dbReference type="Proteomes" id="UP000261340">
    <property type="component" value="Unplaced"/>
</dbReference>
<evidence type="ECO:0000259" key="5">
    <source>
        <dbReference type="PROSITE" id="PS51716"/>
    </source>
</evidence>
<dbReference type="Gene3D" id="3.40.50.300">
    <property type="entry name" value="P-loop containing nucleotide triphosphate hydrolases"/>
    <property type="match status" value="1"/>
</dbReference>
<dbReference type="InterPro" id="IPR027417">
    <property type="entry name" value="P-loop_NTPase"/>
</dbReference>
<evidence type="ECO:0000256" key="2">
    <source>
        <dbReference type="ARBA" id="ARBA00022741"/>
    </source>
</evidence>
<dbReference type="SUPFAM" id="SSF52540">
    <property type="entry name" value="P-loop containing nucleoside triphosphate hydrolases"/>
    <property type="match status" value="1"/>
</dbReference>
<feature type="domain" description="IRG-type G" evidence="5">
    <location>
        <begin position="52"/>
        <end position="233"/>
    </location>
</feature>
<dbReference type="Pfam" id="PF05049">
    <property type="entry name" value="IIGP"/>
    <property type="match status" value="1"/>
</dbReference>
<keyword evidence="4" id="KW-0342">GTP-binding</keyword>
<dbReference type="GeneTree" id="ENSGT00950000183007"/>
<dbReference type="InterPro" id="IPR030385">
    <property type="entry name" value="G_IRG_dom"/>
</dbReference>
<name>A0A3Q0RE06_AMPCI</name>
<keyword evidence="3" id="KW-0378">Hydrolase</keyword>
<organism evidence="6 7">
    <name type="scientific">Amphilophus citrinellus</name>
    <name type="common">Midas cichlid</name>
    <name type="synonym">Cichlasoma citrinellum</name>
    <dbReference type="NCBI Taxonomy" id="61819"/>
    <lineage>
        <taxon>Eukaryota</taxon>
        <taxon>Metazoa</taxon>
        <taxon>Chordata</taxon>
        <taxon>Craniata</taxon>
        <taxon>Vertebrata</taxon>
        <taxon>Euteleostomi</taxon>
        <taxon>Actinopterygii</taxon>
        <taxon>Neopterygii</taxon>
        <taxon>Teleostei</taxon>
        <taxon>Neoteleostei</taxon>
        <taxon>Acanthomorphata</taxon>
        <taxon>Ovalentaria</taxon>
        <taxon>Cichlomorphae</taxon>
        <taxon>Cichliformes</taxon>
        <taxon>Cichlidae</taxon>
        <taxon>New World cichlids</taxon>
        <taxon>Cichlasomatinae</taxon>
        <taxon>Heroini</taxon>
        <taxon>Amphilophus</taxon>
    </lineage>
</organism>
<dbReference type="GO" id="GO:0005525">
    <property type="term" value="F:GTP binding"/>
    <property type="evidence" value="ECO:0007669"/>
    <property type="project" value="UniProtKB-KW"/>
</dbReference>
<evidence type="ECO:0000256" key="1">
    <source>
        <dbReference type="ARBA" id="ARBA00005429"/>
    </source>
</evidence>
<accession>A0A3Q0RE06</accession>
<evidence type="ECO:0000313" key="6">
    <source>
        <dbReference type="Ensembl" id="ENSACIP00000010444.1"/>
    </source>
</evidence>
<protein>
    <submittedName>
        <fullName evidence="6">Immunity related GTPase cinema</fullName>
    </submittedName>
</protein>
<dbReference type="InterPro" id="IPR051515">
    <property type="entry name" value="IRG"/>
</dbReference>
<dbReference type="GO" id="GO:0016787">
    <property type="term" value="F:hydrolase activity"/>
    <property type="evidence" value="ECO:0007669"/>
    <property type="project" value="UniProtKB-KW"/>
</dbReference>
<dbReference type="PROSITE" id="PS51716">
    <property type="entry name" value="G_IRG"/>
    <property type="match status" value="1"/>
</dbReference>
<proteinExistence type="inferred from homology"/>
<evidence type="ECO:0000256" key="3">
    <source>
        <dbReference type="ARBA" id="ARBA00022801"/>
    </source>
</evidence>